<keyword evidence="4" id="KW-1185">Reference proteome</keyword>
<sequence>MESKPVNLKLLCSYGGKILPRSTDGELRYVGGHTRVLAVDRSISFSELMEKLREFCGSSVKLRCQLPKGDLETLISITNDEDLAQIIDEYDRASLKLPHPLKIRAVLSPPKSVLKVSPDPSSLSSSASRSPYRSPYTSSESPPYAAAYRIGRYSRSPRAPVGYSFGARNGSAKAYCYTGQFERGPRPLYYGPRYNNYCH</sequence>
<dbReference type="Gene3D" id="3.10.20.90">
    <property type="entry name" value="Phosphatidylinositol 3-kinase Catalytic Subunit, Chain A, domain 1"/>
    <property type="match status" value="1"/>
</dbReference>
<dbReference type="InterPro" id="IPR000270">
    <property type="entry name" value="PB1_dom"/>
</dbReference>
<name>A0AAV0ZG27_VICFA</name>
<evidence type="ECO:0000313" key="4">
    <source>
        <dbReference type="Proteomes" id="UP001157006"/>
    </source>
</evidence>
<evidence type="ECO:0000313" key="3">
    <source>
        <dbReference type="EMBL" id="CAI8597610.1"/>
    </source>
</evidence>
<accession>A0AAV0ZG27</accession>
<gene>
    <name evidence="3" type="ORF">VFH_II089840</name>
</gene>
<evidence type="ECO:0000256" key="1">
    <source>
        <dbReference type="SAM" id="MobiDB-lite"/>
    </source>
</evidence>
<dbReference type="CDD" id="cd06410">
    <property type="entry name" value="PB1_UP2"/>
    <property type="match status" value="1"/>
</dbReference>
<feature type="region of interest" description="Disordered" evidence="1">
    <location>
        <begin position="112"/>
        <end position="142"/>
    </location>
</feature>
<dbReference type="SMART" id="SM00666">
    <property type="entry name" value="PB1"/>
    <property type="match status" value="1"/>
</dbReference>
<dbReference type="PANTHER" id="PTHR31066:SF66">
    <property type="entry name" value="PB1 DOMAIN-CONTAINING PROTEIN"/>
    <property type="match status" value="1"/>
</dbReference>
<feature type="domain" description="PB1" evidence="2">
    <location>
        <begin position="22"/>
        <end position="108"/>
    </location>
</feature>
<dbReference type="AlphaFoldDB" id="A0AAV0ZG27"/>
<dbReference type="PANTHER" id="PTHR31066">
    <property type="entry name" value="OS05G0427100 PROTEIN-RELATED"/>
    <property type="match status" value="1"/>
</dbReference>
<dbReference type="Pfam" id="PF00564">
    <property type="entry name" value="PB1"/>
    <property type="match status" value="1"/>
</dbReference>
<dbReference type="Proteomes" id="UP001157006">
    <property type="component" value="Chromosome 2"/>
</dbReference>
<proteinExistence type="predicted"/>
<dbReference type="EMBL" id="OX451737">
    <property type="protein sequence ID" value="CAI8597610.1"/>
    <property type="molecule type" value="Genomic_DNA"/>
</dbReference>
<dbReference type="InterPro" id="IPR053198">
    <property type="entry name" value="Gynoecium_Dev_Regulator"/>
</dbReference>
<reference evidence="3 4" key="1">
    <citation type="submission" date="2023-01" db="EMBL/GenBank/DDBJ databases">
        <authorList>
            <person name="Kreplak J."/>
        </authorList>
    </citation>
    <scope>NUCLEOTIDE SEQUENCE [LARGE SCALE GENOMIC DNA]</scope>
</reference>
<dbReference type="SUPFAM" id="SSF54277">
    <property type="entry name" value="CAD &amp; PB1 domains"/>
    <property type="match status" value="1"/>
</dbReference>
<organism evidence="3 4">
    <name type="scientific">Vicia faba</name>
    <name type="common">Broad bean</name>
    <name type="synonym">Faba vulgaris</name>
    <dbReference type="NCBI Taxonomy" id="3906"/>
    <lineage>
        <taxon>Eukaryota</taxon>
        <taxon>Viridiplantae</taxon>
        <taxon>Streptophyta</taxon>
        <taxon>Embryophyta</taxon>
        <taxon>Tracheophyta</taxon>
        <taxon>Spermatophyta</taxon>
        <taxon>Magnoliopsida</taxon>
        <taxon>eudicotyledons</taxon>
        <taxon>Gunneridae</taxon>
        <taxon>Pentapetalae</taxon>
        <taxon>rosids</taxon>
        <taxon>fabids</taxon>
        <taxon>Fabales</taxon>
        <taxon>Fabaceae</taxon>
        <taxon>Papilionoideae</taxon>
        <taxon>50 kb inversion clade</taxon>
        <taxon>NPAAA clade</taxon>
        <taxon>Hologalegina</taxon>
        <taxon>IRL clade</taxon>
        <taxon>Fabeae</taxon>
        <taxon>Vicia</taxon>
    </lineage>
</organism>
<evidence type="ECO:0000259" key="2">
    <source>
        <dbReference type="SMART" id="SM00666"/>
    </source>
</evidence>
<protein>
    <recommendedName>
        <fullName evidence="2">PB1 domain-containing protein</fullName>
    </recommendedName>
</protein>